<dbReference type="InterPro" id="IPR036188">
    <property type="entry name" value="FAD/NAD-bd_sf"/>
</dbReference>
<dbReference type="Gene3D" id="3.50.50.60">
    <property type="entry name" value="FAD/NAD(P)-binding domain"/>
    <property type="match status" value="1"/>
</dbReference>
<dbReference type="Pfam" id="PF01593">
    <property type="entry name" value="Amino_oxidase"/>
    <property type="match status" value="1"/>
</dbReference>
<reference evidence="2" key="1">
    <citation type="journal article" date="2020" name="Nature">
        <title>Giant virus diversity and host interactions through global metagenomics.</title>
        <authorList>
            <person name="Schulz F."/>
            <person name="Roux S."/>
            <person name="Paez-Espino D."/>
            <person name="Jungbluth S."/>
            <person name="Walsh D.A."/>
            <person name="Denef V.J."/>
            <person name="McMahon K.D."/>
            <person name="Konstantinidis K.T."/>
            <person name="Eloe-Fadrosh E.A."/>
            <person name="Kyrpides N.C."/>
            <person name="Woyke T."/>
        </authorList>
    </citation>
    <scope>NUCLEOTIDE SEQUENCE</scope>
    <source>
        <strain evidence="2">GVMAG-M-3300010157-4</strain>
    </source>
</reference>
<dbReference type="SUPFAM" id="SSF51905">
    <property type="entry name" value="FAD/NAD(P)-binding domain"/>
    <property type="match status" value="1"/>
</dbReference>
<name>A0A6C0B5J7_9ZZZZ</name>
<protein>
    <recommendedName>
        <fullName evidence="1">Amine oxidase domain-containing protein</fullName>
    </recommendedName>
</protein>
<dbReference type="InterPro" id="IPR002937">
    <property type="entry name" value="Amino_oxidase"/>
</dbReference>
<feature type="domain" description="Amine oxidase" evidence="1">
    <location>
        <begin position="169"/>
        <end position="345"/>
    </location>
</feature>
<dbReference type="SUPFAM" id="SSF54373">
    <property type="entry name" value="FAD-linked reductases, C-terminal domain"/>
    <property type="match status" value="1"/>
</dbReference>
<proteinExistence type="predicted"/>
<dbReference type="InterPro" id="IPR050281">
    <property type="entry name" value="Flavin_monoamine_oxidase"/>
</dbReference>
<accession>A0A6C0B5J7</accession>
<organism evidence="2">
    <name type="scientific">viral metagenome</name>
    <dbReference type="NCBI Taxonomy" id="1070528"/>
    <lineage>
        <taxon>unclassified sequences</taxon>
        <taxon>metagenomes</taxon>
        <taxon>organismal metagenomes</taxon>
    </lineage>
</organism>
<dbReference type="AlphaFoldDB" id="A0A6C0B5J7"/>
<sequence>MICETIIIGAGISGLTIAAGLDNPNFLILEARDRIGGRVSTNKDTYLDMGAAWIHGSVDNPLNKYLDYDRDMIQVAPKNPWIHSENAQIQYMTNSGEMSELVRQQMAAKWRDIVEVLAKVEGKSITQAYADLAYADDSYISSFLYLMEVWCGGSLANIPTSYLSGSPGDYPGSHCLFKHGASTLVDAIVADSNYNILSRVRYNQVVTDIIYGETGVEVVVADGTRFFCERLCITLPPGPLLNIQFSPPLADERIAAISQIKMGSYKKIQLEFDSVFWADAPMLLTCDRDKYTLWNNYMCSKNKPIIEAVCPADIGWSLAGQSDEEIVDTMMTNLRTFYPGAPDPVA</sequence>
<dbReference type="EMBL" id="MN739082">
    <property type="protein sequence ID" value="QHS87525.1"/>
    <property type="molecule type" value="Genomic_DNA"/>
</dbReference>
<evidence type="ECO:0000259" key="1">
    <source>
        <dbReference type="Pfam" id="PF01593"/>
    </source>
</evidence>
<dbReference type="GO" id="GO:0016491">
    <property type="term" value="F:oxidoreductase activity"/>
    <property type="evidence" value="ECO:0007669"/>
    <property type="project" value="InterPro"/>
</dbReference>
<dbReference type="PANTHER" id="PTHR10742">
    <property type="entry name" value="FLAVIN MONOAMINE OXIDASE"/>
    <property type="match status" value="1"/>
</dbReference>
<evidence type="ECO:0000313" key="2">
    <source>
        <dbReference type="EMBL" id="QHS87525.1"/>
    </source>
</evidence>
<dbReference type="Pfam" id="PF13450">
    <property type="entry name" value="NAD_binding_8"/>
    <property type="match status" value="1"/>
</dbReference>
<dbReference type="PANTHER" id="PTHR10742:SF410">
    <property type="entry name" value="LYSINE-SPECIFIC HISTONE DEMETHYLASE 2"/>
    <property type="match status" value="1"/>
</dbReference>
<dbReference type="Gene3D" id="3.90.660.10">
    <property type="match status" value="1"/>
</dbReference>